<keyword evidence="4" id="KW-0547">Nucleotide-binding</keyword>
<dbReference type="PANTHER" id="PTHR11946:SF109">
    <property type="entry name" value="VALINE--TRNA LIGASE"/>
    <property type="match status" value="1"/>
</dbReference>
<evidence type="ECO:0000256" key="6">
    <source>
        <dbReference type="ARBA" id="ARBA00022917"/>
    </source>
</evidence>
<name>B0X485_CULQU</name>
<evidence type="ECO:0000256" key="2">
    <source>
        <dbReference type="ARBA" id="ARBA00013169"/>
    </source>
</evidence>
<dbReference type="STRING" id="7176.B0X485"/>
<evidence type="ECO:0000256" key="8">
    <source>
        <dbReference type="ARBA" id="ARBA00029936"/>
    </source>
</evidence>
<dbReference type="EC" id="6.1.1.9" evidence="2"/>
<keyword evidence="3" id="KW-0436">Ligase</keyword>
<dbReference type="PANTHER" id="PTHR11946">
    <property type="entry name" value="VALYL-TRNA SYNTHETASES"/>
    <property type="match status" value="1"/>
</dbReference>
<dbReference type="GO" id="GO:0004832">
    <property type="term" value="F:valine-tRNA ligase activity"/>
    <property type="evidence" value="ECO:0007669"/>
    <property type="project" value="UniProtKB-EC"/>
</dbReference>
<dbReference type="OrthoDB" id="629407at2759"/>
<keyword evidence="5" id="KW-0067">ATP-binding</keyword>
<comment type="similarity">
    <text evidence="1">Belongs to the class-I aminoacyl-tRNA synthetase family.</text>
</comment>
<dbReference type="eggNOG" id="KOG0432">
    <property type="taxonomic scope" value="Eukaryota"/>
</dbReference>
<dbReference type="SUPFAM" id="SSF52374">
    <property type="entry name" value="Nucleotidylyl transferase"/>
    <property type="match status" value="1"/>
</dbReference>
<dbReference type="EnsemblMetazoa" id="CPIJ013865-RA">
    <property type="protein sequence ID" value="CPIJ013865-PA"/>
    <property type="gene ID" value="CPIJ013865"/>
</dbReference>
<evidence type="ECO:0000313" key="12">
    <source>
        <dbReference type="Proteomes" id="UP000002320"/>
    </source>
</evidence>
<evidence type="ECO:0000256" key="3">
    <source>
        <dbReference type="ARBA" id="ARBA00022598"/>
    </source>
</evidence>
<keyword evidence="6" id="KW-0648">Protein biosynthesis</keyword>
<keyword evidence="7 10" id="KW-0030">Aminoacyl-tRNA synthetase</keyword>
<dbReference type="GO" id="GO:0005524">
    <property type="term" value="F:ATP binding"/>
    <property type="evidence" value="ECO:0007669"/>
    <property type="project" value="UniProtKB-KW"/>
</dbReference>
<organism>
    <name type="scientific">Culex quinquefasciatus</name>
    <name type="common">Southern house mosquito</name>
    <name type="synonym">Culex pungens</name>
    <dbReference type="NCBI Taxonomy" id="7176"/>
    <lineage>
        <taxon>Eukaryota</taxon>
        <taxon>Metazoa</taxon>
        <taxon>Ecdysozoa</taxon>
        <taxon>Arthropoda</taxon>
        <taxon>Hexapoda</taxon>
        <taxon>Insecta</taxon>
        <taxon>Pterygota</taxon>
        <taxon>Neoptera</taxon>
        <taxon>Endopterygota</taxon>
        <taxon>Diptera</taxon>
        <taxon>Nematocera</taxon>
        <taxon>Culicoidea</taxon>
        <taxon>Culicidae</taxon>
        <taxon>Culicinae</taxon>
        <taxon>Culicini</taxon>
        <taxon>Culex</taxon>
        <taxon>Culex</taxon>
    </lineage>
</organism>
<dbReference type="VEuPathDB" id="VectorBase:CPIJ013865"/>
<reference evidence="11" key="2">
    <citation type="submission" date="2021-02" db="UniProtKB">
        <authorList>
            <consortium name="EnsemblMetazoa"/>
        </authorList>
    </citation>
    <scope>IDENTIFICATION</scope>
    <source>
        <strain evidence="11">JHB</strain>
    </source>
</reference>
<dbReference type="VEuPathDB" id="VectorBase:CQUJHB013133"/>
<gene>
    <name evidence="11" type="primary">6047389</name>
    <name evidence="10" type="ORF">CpipJ_CPIJ013865</name>
</gene>
<dbReference type="InterPro" id="IPR002303">
    <property type="entry name" value="Valyl-tRNA_ligase"/>
</dbReference>
<evidence type="ECO:0000313" key="10">
    <source>
        <dbReference type="EMBL" id="EDS40162.1"/>
    </source>
</evidence>
<evidence type="ECO:0000256" key="4">
    <source>
        <dbReference type="ARBA" id="ARBA00022741"/>
    </source>
</evidence>
<protein>
    <recommendedName>
        <fullName evidence="2">valine--tRNA ligase</fullName>
        <ecNumber evidence="2">6.1.1.9</ecNumber>
    </recommendedName>
    <alternativeName>
        <fullName evidence="8">Valyl-tRNA synthetase</fullName>
    </alternativeName>
</protein>
<dbReference type="InParanoid" id="B0X485"/>
<keyword evidence="12" id="KW-1185">Reference proteome</keyword>
<dbReference type="Proteomes" id="UP000002320">
    <property type="component" value="Unassembled WGS sequence"/>
</dbReference>
<dbReference type="Gene3D" id="3.40.50.620">
    <property type="entry name" value="HUPs"/>
    <property type="match status" value="1"/>
</dbReference>
<sequence>MSASVVAPEPAPSVPAGENVTLDSAYQPALVEAAHRDAVFCSVTSGVSFNVATSVRNRERFLEEIWKRKKEKGRSIEADLRGLGASLDWDREYFTMDDRQSRVVREAFVRLIEAGLIYRNKSLVNWSCSLGSATSEIEVENVKINGSKTVSGYQRKVTFG</sequence>
<evidence type="ECO:0000313" key="11">
    <source>
        <dbReference type="EnsemblMetazoa" id="CPIJ013865-PA"/>
    </source>
</evidence>
<dbReference type="GO" id="GO:0005829">
    <property type="term" value="C:cytosol"/>
    <property type="evidence" value="ECO:0007669"/>
    <property type="project" value="TreeGrafter"/>
</dbReference>
<proteinExistence type="inferred from homology"/>
<evidence type="ECO:0000256" key="1">
    <source>
        <dbReference type="ARBA" id="ARBA00005594"/>
    </source>
</evidence>
<evidence type="ECO:0000256" key="7">
    <source>
        <dbReference type="ARBA" id="ARBA00023146"/>
    </source>
</evidence>
<dbReference type="InterPro" id="IPR014729">
    <property type="entry name" value="Rossmann-like_a/b/a_fold"/>
</dbReference>
<dbReference type="HOGENOM" id="CLU_1653840_0_0_1"/>
<accession>B0X485</accession>
<dbReference type="GO" id="GO:0006438">
    <property type="term" value="P:valyl-tRNA aminoacylation"/>
    <property type="evidence" value="ECO:0007669"/>
    <property type="project" value="InterPro"/>
</dbReference>
<reference evidence="10" key="1">
    <citation type="submission" date="2007-03" db="EMBL/GenBank/DDBJ databases">
        <title>Annotation of Culex pipiens quinquefasciatus.</title>
        <authorList>
            <consortium name="The Broad Institute Genome Sequencing Platform"/>
            <person name="Atkinson P.W."/>
            <person name="Hemingway J."/>
            <person name="Christensen B.M."/>
            <person name="Higgs S."/>
            <person name="Kodira C."/>
            <person name="Hannick L."/>
            <person name="Megy K."/>
            <person name="O'Leary S."/>
            <person name="Pearson M."/>
            <person name="Haas B.J."/>
            <person name="Mauceli E."/>
            <person name="Wortman J.R."/>
            <person name="Lee N.H."/>
            <person name="Guigo R."/>
            <person name="Stanke M."/>
            <person name="Alvarado L."/>
            <person name="Amedeo P."/>
            <person name="Antoine C.H."/>
            <person name="Arensburger P."/>
            <person name="Bidwell S.L."/>
            <person name="Crawford M."/>
            <person name="Camaro F."/>
            <person name="Devon K."/>
            <person name="Engels R."/>
            <person name="Hammond M."/>
            <person name="Howarth C."/>
            <person name="Koehrsen M."/>
            <person name="Lawson D."/>
            <person name="Montgomery P."/>
            <person name="Nene V."/>
            <person name="Nusbaum C."/>
            <person name="Puiu D."/>
            <person name="Romero-Severson J."/>
            <person name="Severson D.W."/>
            <person name="Shumway M."/>
            <person name="Sisk P."/>
            <person name="Stolte C."/>
            <person name="Zeng Q."/>
            <person name="Eisenstadt E."/>
            <person name="Fraser-Liggett C."/>
            <person name="Strausberg R."/>
            <person name="Galagan J."/>
            <person name="Birren B."/>
            <person name="Collins F.H."/>
        </authorList>
    </citation>
    <scope>NUCLEOTIDE SEQUENCE [LARGE SCALE GENOMIC DNA]</scope>
    <source>
        <strain evidence="10">JHB</strain>
    </source>
</reference>
<dbReference type="EMBL" id="DS232331">
    <property type="protein sequence ID" value="EDS40162.1"/>
    <property type="molecule type" value="Genomic_DNA"/>
</dbReference>
<dbReference type="Pfam" id="PF00133">
    <property type="entry name" value="tRNA-synt_1"/>
    <property type="match status" value="1"/>
</dbReference>
<dbReference type="KEGG" id="cqu:CpipJ_CPIJ013865"/>
<evidence type="ECO:0000256" key="5">
    <source>
        <dbReference type="ARBA" id="ARBA00022840"/>
    </source>
</evidence>
<dbReference type="InterPro" id="IPR002300">
    <property type="entry name" value="aa-tRNA-synth_Ia"/>
</dbReference>
<feature type="domain" description="Aminoacyl-tRNA synthetase class Ia" evidence="9">
    <location>
        <begin position="58"/>
        <end position="143"/>
    </location>
</feature>
<dbReference type="AlphaFoldDB" id="B0X485"/>
<evidence type="ECO:0000259" key="9">
    <source>
        <dbReference type="Pfam" id="PF00133"/>
    </source>
</evidence>